<sequence>MSVKSQEHHYAHAALRHFKDAVFLLDNARLPNADYHFGFAVECALKSLLLRFTAATMDPKPNGKPSKTPWVKDPATGKVAHAYSHLPWVATDVALLTHGRSATRLSAALGGLAAFDTWSVDHRYLDGSSVVEADVRQRRTVAENILSLHEQALITGRLP</sequence>
<comment type="caution">
    <text evidence="1">The sequence shown here is derived from an EMBL/GenBank/DDBJ whole genome shotgun (WGS) entry which is preliminary data.</text>
</comment>
<gene>
    <name evidence="1" type="ORF">GCM10018980_09350</name>
</gene>
<evidence type="ECO:0000313" key="2">
    <source>
        <dbReference type="Proteomes" id="UP000619355"/>
    </source>
</evidence>
<evidence type="ECO:0000313" key="1">
    <source>
        <dbReference type="EMBL" id="GHG37461.1"/>
    </source>
</evidence>
<organism evidence="1 2">
    <name type="scientific">Streptomyces capoamus</name>
    <dbReference type="NCBI Taxonomy" id="68183"/>
    <lineage>
        <taxon>Bacteria</taxon>
        <taxon>Bacillati</taxon>
        <taxon>Actinomycetota</taxon>
        <taxon>Actinomycetes</taxon>
        <taxon>Kitasatosporales</taxon>
        <taxon>Streptomycetaceae</taxon>
        <taxon>Streptomyces</taxon>
    </lineage>
</organism>
<dbReference type="AlphaFoldDB" id="A0A919EU73"/>
<reference evidence="2" key="1">
    <citation type="journal article" date="2019" name="Int. J. Syst. Evol. Microbiol.">
        <title>The Global Catalogue of Microorganisms (GCM) 10K type strain sequencing project: providing services to taxonomists for standard genome sequencing and annotation.</title>
        <authorList>
            <consortium name="The Broad Institute Genomics Platform"/>
            <consortium name="The Broad Institute Genome Sequencing Center for Infectious Disease"/>
            <person name="Wu L."/>
            <person name="Ma J."/>
        </authorList>
    </citation>
    <scope>NUCLEOTIDE SEQUENCE [LARGE SCALE GENOMIC DNA]</scope>
    <source>
        <strain evidence="2">JCM 4253</strain>
    </source>
</reference>
<name>A0A919EU73_9ACTN</name>
<proteinExistence type="predicted"/>
<protein>
    <recommendedName>
        <fullName evidence="3">HEPN domain-containing protein</fullName>
    </recommendedName>
</protein>
<dbReference type="Proteomes" id="UP000619355">
    <property type="component" value="Unassembled WGS sequence"/>
</dbReference>
<dbReference type="RefSeq" id="WP_229899048.1">
    <property type="nucleotide sequence ID" value="NZ_BNBF01000002.1"/>
</dbReference>
<keyword evidence="2" id="KW-1185">Reference proteome</keyword>
<evidence type="ECO:0008006" key="3">
    <source>
        <dbReference type="Google" id="ProtNLM"/>
    </source>
</evidence>
<dbReference type="EMBL" id="BNBF01000002">
    <property type="protein sequence ID" value="GHG37461.1"/>
    <property type="molecule type" value="Genomic_DNA"/>
</dbReference>
<accession>A0A919EU73</accession>